<dbReference type="GeneID" id="25990916"/>
<dbReference type="RefSeq" id="XP_014183115.1">
    <property type="nucleotide sequence ID" value="XM_014327640.1"/>
</dbReference>
<evidence type="ECO:0008006" key="3">
    <source>
        <dbReference type="Google" id="ProtNLM"/>
    </source>
</evidence>
<reference evidence="1 2" key="1">
    <citation type="journal article" date="2012" name="Eukaryot. Cell">
        <title>Draft genome sequence of CBS 2479, the standard type strain of Trichosporon asahii.</title>
        <authorList>
            <person name="Yang R.Y."/>
            <person name="Li H.T."/>
            <person name="Zhu H."/>
            <person name="Zhou G.P."/>
            <person name="Wang M."/>
            <person name="Wang L."/>
        </authorList>
    </citation>
    <scope>NUCLEOTIDE SEQUENCE [LARGE SCALE GENOMIC DNA]</scope>
    <source>
        <strain evidence="2">ATCC 90039 / CBS 2479 / JCM 2466 / KCTC 7840 / NCYC 2677 / UAMH 7654</strain>
    </source>
</reference>
<proteinExistence type="predicted"/>
<dbReference type="HOGENOM" id="CLU_1023731_0_0_1"/>
<evidence type="ECO:0000313" key="1">
    <source>
        <dbReference type="EMBL" id="EJT51432.1"/>
    </source>
</evidence>
<protein>
    <recommendedName>
        <fullName evidence="3">F-box domain-containing protein</fullName>
    </recommendedName>
</protein>
<name>J6F7V7_TRIAS</name>
<comment type="caution">
    <text evidence="1">The sequence shown here is derived from an EMBL/GenBank/DDBJ whole genome shotgun (WGS) entry which is preliminary data.</text>
</comment>
<sequence>MVCIDHAYFPHIVDAIFDAIGDPATLAAMAQSCREWRRRCLSLFYAIRGYYILEDDPVPTVVVWDQFDRVLYFEGRSQIVLLSECHMLDFRSDSQINPEPAWFLFKVGVKRYVRHVSIDVEYEAPQVPVQHIACQNDVPAFDFWNPAVKLLTIHCAKPEAKLRCWDRWGGCHEEAELTGLTSLERVVVIFEHTFEDLVEYEHESDYAVSPNSSSYTLNPYESDAYNHLRHVRNLIAAARQQGAELFLVGTESFSSDAVADLRLEDGYSLQSYQSALDSDRSIHLVTLESYRRGIGEKEWALQTNWRDPLFP</sequence>
<evidence type="ECO:0000313" key="2">
    <source>
        <dbReference type="Proteomes" id="UP000002748"/>
    </source>
</evidence>
<dbReference type="VEuPathDB" id="FungiDB:A1Q1_07404"/>
<dbReference type="KEGG" id="tasa:A1Q1_07404"/>
<accession>J6F7V7</accession>
<organism evidence="1 2">
    <name type="scientific">Trichosporon asahii var. asahii (strain ATCC 90039 / CBS 2479 / JCM 2466 / KCTC 7840 / NBRC 103889/ NCYC 2677 / UAMH 7654)</name>
    <name type="common">Yeast</name>
    <dbReference type="NCBI Taxonomy" id="1186058"/>
    <lineage>
        <taxon>Eukaryota</taxon>
        <taxon>Fungi</taxon>
        <taxon>Dikarya</taxon>
        <taxon>Basidiomycota</taxon>
        <taxon>Agaricomycotina</taxon>
        <taxon>Tremellomycetes</taxon>
        <taxon>Trichosporonales</taxon>
        <taxon>Trichosporonaceae</taxon>
        <taxon>Trichosporon</taxon>
    </lineage>
</organism>
<dbReference type="Proteomes" id="UP000002748">
    <property type="component" value="Unassembled WGS sequence"/>
</dbReference>
<gene>
    <name evidence="1" type="ORF">A1Q1_07404</name>
</gene>
<dbReference type="AlphaFoldDB" id="J6F7V7"/>
<dbReference type="EMBL" id="ALBS01000057">
    <property type="protein sequence ID" value="EJT51432.1"/>
    <property type="molecule type" value="Genomic_DNA"/>
</dbReference>